<keyword evidence="1" id="KW-0677">Repeat</keyword>
<dbReference type="AlphaFoldDB" id="A0A250XGW2"/>
<evidence type="ECO:0000313" key="6">
    <source>
        <dbReference type="Proteomes" id="UP000232323"/>
    </source>
</evidence>
<dbReference type="InterPro" id="IPR011992">
    <property type="entry name" value="EF-hand-dom_pair"/>
</dbReference>
<evidence type="ECO:0000256" key="1">
    <source>
        <dbReference type="ARBA" id="ARBA00022737"/>
    </source>
</evidence>
<feature type="domain" description="EF-hand" evidence="4">
    <location>
        <begin position="52"/>
        <end position="87"/>
    </location>
</feature>
<dbReference type="InterPro" id="IPR002048">
    <property type="entry name" value="EF_hand_dom"/>
</dbReference>
<dbReference type="PANTHER" id="PTHR23048:SF0">
    <property type="entry name" value="CALMODULIN LIKE 3"/>
    <property type="match status" value="1"/>
</dbReference>
<proteinExistence type="predicted"/>
<evidence type="ECO:0000259" key="4">
    <source>
        <dbReference type="PROSITE" id="PS50222"/>
    </source>
</evidence>
<evidence type="ECO:0000256" key="2">
    <source>
        <dbReference type="ARBA" id="ARBA00022837"/>
    </source>
</evidence>
<feature type="domain" description="EF-hand" evidence="4">
    <location>
        <begin position="88"/>
        <end position="123"/>
    </location>
</feature>
<dbReference type="SMART" id="SM00054">
    <property type="entry name" value="EFh"/>
    <property type="match status" value="2"/>
</dbReference>
<dbReference type="PROSITE" id="PS50222">
    <property type="entry name" value="EF_HAND_2"/>
    <property type="match status" value="2"/>
</dbReference>
<name>A0A250XGW2_9CHLO</name>
<keyword evidence="6" id="KW-1185">Reference proteome</keyword>
<reference evidence="5 6" key="1">
    <citation type="submission" date="2017-08" db="EMBL/GenBank/DDBJ databases">
        <title>Acidophilic green algal genome provides insights into adaptation to an acidic environment.</title>
        <authorList>
            <person name="Hirooka S."/>
            <person name="Hirose Y."/>
            <person name="Kanesaki Y."/>
            <person name="Higuchi S."/>
            <person name="Fujiwara T."/>
            <person name="Onuma R."/>
            <person name="Era A."/>
            <person name="Ohbayashi R."/>
            <person name="Uzuka A."/>
            <person name="Nozaki H."/>
            <person name="Yoshikawa H."/>
            <person name="Miyagishima S.Y."/>
        </authorList>
    </citation>
    <scope>NUCLEOTIDE SEQUENCE [LARGE SCALE GENOMIC DNA]</scope>
    <source>
        <strain evidence="5 6">NIES-2499</strain>
    </source>
</reference>
<dbReference type="Proteomes" id="UP000232323">
    <property type="component" value="Unassembled WGS sequence"/>
</dbReference>
<dbReference type="SUPFAM" id="SSF47473">
    <property type="entry name" value="EF-hand"/>
    <property type="match status" value="1"/>
</dbReference>
<keyword evidence="2" id="KW-0106">Calcium</keyword>
<dbReference type="InterPro" id="IPR018247">
    <property type="entry name" value="EF_Hand_1_Ca_BS"/>
</dbReference>
<evidence type="ECO:0000256" key="3">
    <source>
        <dbReference type="SAM" id="MobiDB-lite"/>
    </source>
</evidence>
<dbReference type="OrthoDB" id="429467at2759"/>
<feature type="region of interest" description="Disordered" evidence="3">
    <location>
        <begin position="259"/>
        <end position="279"/>
    </location>
</feature>
<dbReference type="EMBL" id="BEGY01000078">
    <property type="protein sequence ID" value="GAX82317.1"/>
    <property type="molecule type" value="Genomic_DNA"/>
</dbReference>
<dbReference type="CDD" id="cd00051">
    <property type="entry name" value="EFh"/>
    <property type="match status" value="1"/>
</dbReference>
<dbReference type="STRING" id="1157962.A0A250XGW2"/>
<sequence length="359" mass="39936">MIIQDDDVVERSIDVPANTSKPLAVVDSILGTSIMSWMRRHGKVVRPKLPKEQLKQLEECFHLMDQDGSGSIDVDELGAAFKLLGIQLTHHEIQEIVQEVDDEGTGELGIAEFLEIMTTTMHKLAEDESGTRQPTVPFGLVATAYRRKRLLEGIMTSDKEVRAQLQQLNEKQAQEALLAEVEAEEAKKVVVLKKEKEVFNDNKLKASVFGPRRMRELERLHIDEALVAALPLEDQRLVIATLAKVSGVSSLTRKTQSVTSSIGNRQPWGKPPAIPNASKASSLIKSQKSSIFTSSLRKETSGCSVLLGLESCSKQVSVLRRNAIILETTPKVFEIKFLRRQKEALNDNMKKPECLLPPL</sequence>
<dbReference type="FunFam" id="1.10.238.10:FF:000178">
    <property type="entry name" value="Calmodulin-2 A"/>
    <property type="match status" value="1"/>
</dbReference>
<dbReference type="GO" id="GO:0005509">
    <property type="term" value="F:calcium ion binding"/>
    <property type="evidence" value="ECO:0007669"/>
    <property type="project" value="InterPro"/>
</dbReference>
<dbReference type="InterPro" id="IPR050230">
    <property type="entry name" value="CALM/Myosin/TropC-like"/>
</dbReference>
<dbReference type="PANTHER" id="PTHR23048">
    <property type="entry name" value="MYOSIN LIGHT CHAIN 1, 3"/>
    <property type="match status" value="1"/>
</dbReference>
<dbReference type="Pfam" id="PF13499">
    <property type="entry name" value="EF-hand_7"/>
    <property type="match status" value="1"/>
</dbReference>
<dbReference type="Gene3D" id="1.10.238.10">
    <property type="entry name" value="EF-hand"/>
    <property type="match status" value="1"/>
</dbReference>
<gene>
    <name evidence="5" type="ORF">CEUSTIGMA_g9746.t1</name>
</gene>
<comment type="caution">
    <text evidence="5">The sequence shown here is derived from an EMBL/GenBank/DDBJ whole genome shotgun (WGS) entry which is preliminary data.</text>
</comment>
<dbReference type="GO" id="GO:0016460">
    <property type="term" value="C:myosin II complex"/>
    <property type="evidence" value="ECO:0007669"/>
    <property type="project" value="TreeGrafter"/>
</dbReference>
<protein>
    <recommendedName>
        <fullName evidence="4">EF-hand domain-containing protein</fullName>
    </recommendedName>
</protein>
<evidence type="ECO:0000313" key="5">
    <source>
        <dbReference type="EMBL" id="GAX82317.1"/>
    </source>
</evidence>
<accession>A0A250XGW2</accession>
<dbReference type="PROSITE" id="PS00018">
    <property type="entry name" value="EF_HAND_1"/>
    <property type="match status" value="1"/>
</dbReference>
<organism evidence="5 6">
    <name type="scientific">Chlamydomonas eustigma</name>
    <dbReference type="NCBI Taxonomy" id="1157962"/>
    <lineage>
        <taxon>Eukaryota</taxon>
        <taxon>Viridiplantae</taxon>
        <taxon>Chlorophyta</taxon>
        <taxon>core chlorophytes</taxon>
        <taxon>Chlorophyceae</taxon>
        <taxon>CS clade</taxon>
        <taxon>Chlamydomonadales</taxon>
        <taxon>Chlamydomonadaceae</taxon>
        <taxon>Chlamydomonas</taxon>
    </lineage>
</organism>